<dbReference type="Pfam" id="PF12796">
    <property type="entry name" value="Ank_2"/>
    <property type="match status" value="1"/>
</dbReference>
<keyword evidence="3" id="KW-1185">Reference proteome</keyword>
<dbReference type="InterPro" id="IPR036770">
    <property type="entry name" value="Ankyrin_rpt-contain_sf"/>
</dbReference>
<name>A0A401GRA5_9APHY</name>
<keyword evidence="1" id="KW-0040">ANK repeat</keyword>
<protein>
    <submittedName>
        <fullName evidence="2">Uncharacterized protein</fullName>
    </submittedName>
</protein>
<dbReference type="Proteomes" id="UP000287166">
    <property type="component" value="Unassembled WGS sequence"/>
</dbReference>
<dbReference type="GeneID" id="38781616"/>
<accession>A0A401GRA5</accession>
<reference evidence="2 3" key="1">
    <citation type="journal article" date="2018" name="Sci. Rep.">
        <title>Genome sequence of the cauliflower mushroom Sparassis crispa (Hanabiratake) and its association with beneficial usage.</title>
        <authorList>
            <person name="Kiyama R."/>
            <person name="Furutani Y."/>
            <person name="Kawaguchi K."/>
            <person name="Nakanishi T."/>
        </authorList>
    </citation>
    <scope>NUCLEOTIDE SEQUENCE [LARGE SCALE GENOMIC DNA]</scope>
</reference>
<dbReference type="RefSeq" id="XP_027615612.1">
    <property type="nucleotide sequence ID" value="XM_027759811.1"/>
</dbReference>
<comment type="caution">
    <text evidence="2">The sequence shown here is derived from an EMBL/GenBank/DDBJ whole genome shotgun (WGS) entry which is preliminary data.</text>
</comment>
<dbReference type="SUPFAM" id="SSF48403">
    <property type="entry name" value="Ankyrin repeat"/>
    <property type="match status" value="1"/>
</dbReference>
<dbReference type="PROSITE" id="PS50088">
    <property type="entry name" value="ANK_REPEAT"/>
    <property type="match status" value="1"/>
</dbReference>
<dbReference type="STRING" id="139825.A0A401GRA5"/>
<dbReference type="InterPro" id="IPR002110">
    <property type="entry name" value="Ankyrin_rpt"/>
</dbReference>
<gene>
    <name evidence="2" type="ORF">SCP_0606790</name>
</gene>
<dbReference type="PROSITE" id="PS50297">
    <property type="entry name" value="ANK_REP_REGION"/>
    <property type="match status" value="1"/>
</dbReference>
<dbReference type="SUPFAM" id="SSF53300">
    <property type="entry name" value="vWA-like"/>
    <property type="match status" value="1"/>
</dbReference>
<evidence type="ECO:0000256" key="1">
    <source>
        <dbReference type="PROSITE-ProRule" id="PRU00023"/>
    </source>
</evidence>
<sequence>MDALCDDALSGKLTAESLQRYLQPDRSIINKYGGTRNLTPLAAASLHGHLDIVELLLDNFANPNAVSANNRTPLFYVTSRKVPRDQLAIVRALLHGNAKVDECYDNDGRNTPLMNAIQQLRDKDIVHELVDRGASLTLRNSKGKTAEDLAKEYDMLQDVRPYANRKTSWAEVIDLLVAVVMFVIAVVNGGSIEDASKGVIAKLYNITGEKNKGPADDTVAKGIATLQTKEMKTTEDLQNNLTSYVSDTGLDQFFKPGDTFLQDLAKKAASLPDDPNSLYSKPDNVKRLTTLSLYQPVIYCDDSGSMDSDNRYENQRELVSRIARIATRIVPETYGVELRFINADSASNLSAAEIDAAMRRVEPDGGTMLGTSLRSKILEPLVYGVIASGKKLDRPFLICTITDGDPSRGDRPSFKDAIVECRKMLVRNGYKPNAVRFCVSQIGNDRSATAFLEQLRGDPEISDVLYCTSDRLDDRFKEFKQAENRLEEWLLKMLTEPIMNRE</sequence>
<dbReference type="Gene3D" id="1.25.40.20">
    <property type="entry name" value="Ankyrin repeat-containing domain"/>
    <property type="match status" value="1"/>
</dbReference>
<dbReference type="EMBL" id="BFAD01000006">
    <property type="protein sequence ID" value="GBE84699.1"/>
    <property type="molecule type" value="Genomic_DNA"/>
</dbReference>
<dbReference type="PANTHER" id="PTHR34706">
    <property type="entry name" value="SLR1338 PROTEIN"/>
    <property type="match status" value="1"/>
</dbReference>
<dbReference type="AlphaFoldDB" id="A0A401GRA5"/>
<dbReference type="InterPro" id="IPR036465">
    <property type="entry name" value="vWFA_dom_sf"/>
</dbReference>
<dbReference type="InParanoid" id="A0A401GRA5"/>
<dbReference type="SMART" id="SM00248">
    <property type="entry name" value="ANK"/>
    <property type="match status" value="3"/>
</dbReference>
<proteinExistence type="predicted"/>
<organism evidence="2 3">
    <name type="scientific">Sparassis crispa</name>
    <dbReference type="NCBI Taxonomy" id="139825"/>
    <lineage>
        <taxon>Eukaryota</taxon>
        <taxon>Fungi</taxon>
        <taxon>Dikarya</taxon>
        <taxon>Basidiomycota</taxon>
        <taxon>Agaricomycotina</taxon>
        <taxon>Agaricomycetes</taxon>
        <taxon>Polyporales</taxon>
        <taxon>Sparassidaceae</taxon>
        <taxon>Sparassis</taxon>
    </lineage>
</organism>
<feature type="repeat" description="ANK" evidence="1">
    <location>
        <begin position="36"/>
        <end position="68"/>
    </location>
</feature>
<dbReference type="OrthoDB" id="2142040at2759"/>
<dbReference type="PANTHER" id="PTHR34706:SF3">
    <property type="entry name" value="ANKYRIN REPEAT PROTEIN (AFU_ORTHOLOGUE AFUA_7G06200)"/>
    <property type="match status" value="1"/>
</dbReference>
<evidence type="ECO:0000313" key="2">
    <source>
        <dbReference type="EMBL" id="GBE84699.1"/>
    </source>
</evidence>
<evidence type="ECO:0000313" key="3">
    <source>
        <dbReference type="Proteomes" id="UP000287166"/>
    </source>
</evidence>